<gene>
    <name evidence="1" type="ORF">DARMORV10_A07P19650.1</name>
</gene>
<proteinExistence type="predicted"/>
<evidence type="ECO:0000313" key="1">
    <source>
        <dbReference type="EMBL" id="CAF2165923.1"/>
    </source>
</evidence>
<organism evidence="1">
    <name type="scientific">Brassica napus</name>
    <name type="common">Rape</name>
    <dbReference type="NCBI Taxonomy" id="3708"/>
    <lineage>
        <taxon>Eukaryota</taxon>
        <taxon>Viridiplantae</taxon>
        <taxon>Streptophyta</taxon>
        <taxon>Embryophyta</taxon>
        <taxon>Tracheophyta</taxon>
        <taxon>Spermatophyta</taxon>
        <taxon>Magnoliopsida</taxon>
        <taxon>eudicotyledons</taxon>
        <taxon>Gunneridae</taxon>
        <taxon>Pentapetalae</taxon>
        <taxon>rosids</taxon>
        <taxon>malvids</taxon>
        <taxon>Brassicales</taxon>
        <taxon>Brassicaceae</taxon>
        <taxon>Brassiceae</taxon>
        <taxon>Brassica</taxon>
    </lineage>
</organism>
<dbReference type="AlphaFoldDB" id="A0A816YXQ1"/>
<sequence length="129" mass="14421">MAHRDAYEDKHILYSQPGRKASCLGMLKGKGVAIPQQAMDAFTEKATILQREAADLEYIDERILAGIDLYGSNLGLIARLRVVCRFQGVLLAISRGRSPNPIRTCMLPFLVDKPTLRPPQTTPFPRTRL</sequence>
<accession>A0A816YXQ1</accession>
<protein>
    <submittedName>
        <fullName evidence="1">(rape) hypothetical protein</fullName>
    </submittedName>
</protein>
<dbReference type="Proteomes" id="UP001295469">
    <property type="component" value="Chromosome A07"/>
</dbReference>
<dbReference type="EMBL" id="HG994361">
    <property type="protein sequence ID" value="CAF2165923.1"/>
    <property type="molecule type" value="Genomic_DNA"/>
</dbReference>
<reference evidence="1" key="1">
    <citation type="submission" date="2021-01" db="EMBL/GenBank/DDBJ databases">
        <authorList>
            <consortium name="Genoscope - CEA"/>
            <person name="William W."/>
        </authorList>
    </citation>
    <scope>NUCLEOTIDE SEQUENCE</scope>
</reference>
<name>A0A816YXQ1_BRANA</name>